<reference evidence="3" key="1">
    <citation type="journal article" date="2014" name="Genome Announc.">
        <title>Draft genome sequence of Colletotrichum sublineola, a destructive pathogen of cultivated sorghum.</title>
        <authorList>
            <person name="Baroncelli R."/>
            <person name="Sanz-Martin J.M."/>
            <person name="Rech G.E."/>
            <person name="Sukno S.A."/>
            <person name="Thon M.R."/>
        </authorList>
    </citation>
    <scope>NUCLEOTIDE SEQUENCE [LARGE SCALE GENOMIC DNA]</scope>
    <source>
        <strain evidence="3">TX430BB</strain>
    </source>
</reference>
<dbReference type="HOGENOM" id="CLU_885701_0_0_1"/>
<dbReference type="OrthoDB" id="4267316at2759"/>
<dbReference type="AlphaFoldDB" id="A0A066XNQ7"/>
<dbReference type="Proteomes" id="UP000027238">
    <property type="component" value="Unassembled WGS sequence"/>
</dbReference>
<dbReference type="EMBL" id="JMSE01000532">
    <property type="protein sequence ID" value="KDN69284.1"/>
    <property type="molecule type" value="Genomic_DNA"/>
</dbReference>
<evidence type="ECO:0000313" key="2">
    <source>
        <dbReference type="EMBL" id="KDN69284.1"/>
    </source>
</evidence>
<proteinExistence type="predicted"/>
<comment type="caution">
    <text evidence="2">The sequence shown here is derived from an EMBL/GenBank/DDBJ whole genome shotgun (WGS) entry which is preliminary data.</text>
</comment>
<feature type="region of interest" description="Disordered" evidence="1">
    <location>
        <begin position="1"/>
        <end position="21"/>
    </location>
</feature>
<organism evidence="2 3">
    <name type="scientific">Colletotrichum sublineola</name>
    <name type="common">Sorghum anthracnose fungus</name>
    <dbReference type="NCBI Taxonomy" id="1173701"/>
    <lineage>
        <taxon>Eukaryota</taxon>
        <taxon>Fungi</taxon>
        <taxon>Dikarya</taxon>
        <taxon>Ascomycota</taxon>
        <taxon>Pezizomycotina</taxon>
        <taxon>Sordariomycetes</taxon>
        <taxon>Hypocreomycetidae</taxon>
        <taxon>Glomerellales</taxon>
        <taxon>Glomerellaceae</taxon>
        <taxon>Colletotrichum</taxon>
        <taxon>Colletotrichum graminicola species complex</taxon>
    </lineage>
</organism>
<protein>
    <submittedName>
        <fullName evidence="2">Uncharacterized protein</fullName>
    </submittedName>
</protein>
<sequence length="314" mass="34718">MDSLSSYLQSEAGATRTGLPQKTWKGIAQSDEDKKLTRLEIVFQENNRPHRLNHEIQKGEPKKRKVENQNHQGSAVGEVIFIKVTARVDMVLSNEVGAYELLHQHNLTGSPHSAPHGSAAGLLRFKPPPPGMKDALDMSESLLWIDEDIQMPKKLDQPIRLSIGVNNPDIYPENDIVSFHNGSEESERPRVSRVLLWLATKTLTWALFVFHRATLGPGLKDPFTPGIDGVTRGWRCSSFAVGFLPIGRLWTAVAIDCPNGLWLSKAEKEAALVASRKLKEKLAATKPTEEVEVEKVESGEGPQKPGDSGIEETL</sequence>
<name>A0A066XNQ7_COLSU</name>
<feature type="compositionally biased region" description="Basic and acidic residues" evidence="1">
    <location>
        <begin position="284"/>
        <end position="298"/>
    </location>
</feature>
<gene>
    <name evidence="2" type="ORF">CSUB01_09047</name>
</gene>
<accession>A0A066XNQ7</accession>
<evidence type="ECO:0000256" key="1">
    <source>
        <dbReference type="SAM" id="MobiDB-lite"/>
    </source>
</evidence>
<evidence type="ECO:0000313" key="3">
    <source>
        <dbReference type="Proteomes" id="UP000027238"/>
    </source>
</evidence>
<feature type="region of interest" description="Disordered" evidence="1">
    <location>
        <begin position="284"/>
        <end position="314"/>
    </location>
</feature>
<keyword evidence="3" id="KW-1185">Reference proteome</keyword>